<dbReference type="InterPro" id="IPR006439">
    <property type="entry name" value="HAD-SF_hydro_IA"/>
</dbReference>
<dbReference type="GO" id="GO:0016787">
    <property type="term" value="F:hydrolase activity"/>
    <property type="evidence" value="ECO:0007669"/>
    <property type="project" value="UniProtKB-KW"/>
</dbReference>
<evidence type="ECO:0000256" key="3">
    <source>
        <dbReference type="ARBA" id="ARBA00022842"/>
    </source>
</evidence>
<keyword evidence="5" id="KW-1185">Reference proteome</keyword>
<dbReference type="Pfam" id="PF00702">
    <property type="entry name" value="Hydrolase"/>
    <property type="match status" value="1"/>
</dbReference>
<evidence type="ECO:0000256" key="1">
    <source>
        <dbReference type="ARBA" id="ARBA00001946"/>
    </source>
</evidence>
<dbReference type="SFLD" id="SFLDS00003">
    <property type="entry name" value="Haloacid_Dehalogenase"/>
    <property type="match status" value="1"/>
</dbReference>
<dbReference type="InterPro" id="IPR023214">
    <property type="entry name" value="HAD_sf"/>
</dbReference>
<dbReference type="Gene3D" id="1.20.120.1600">
    <property type="match status" value="1"/>
</dbReference>
<sequence>MSPARLAGVRGVLLDIDDTLVVTREAFGAGIAAVLRERVPDITGERLAEATAMWRADPNGHYRRYVRGELTKDEQRLHRANEVHAHLGVARLDRDTFPAWDAVFWDGFEAAWRPFDDAAGAVASLTGAGLALGALTNAEGPMSQRKLVATGFGDSVRLLVSLSTFGVGKPDPRVFREGVRLLGLEPEETVYVGDELDTDAIAAREAGLHGVWLDRPGARRGGVHLEDPGVARELGIPVIGSLGELPGLLGR</sequence>
<evidence type="ECO:0000313" key="4">
    <source>
        <dbReference type="EMBL" id="ROR93086.1"/>
    </source>
</evidence>
<comment type="cofactor">
    <cofactor evidence="1">
        <name>Mg(2+)</name>
        <dbReference type="ChEBI" id="CHEBI:18420"/>
    </cofactor>
</comment>
<reference evidence="4 5" key="1">
    <citation type="submission" date="2018-11" db="EMBL/GenBank/DDBJ databases">
        <title>Sequencing the genomes of 1000 actinobacteria strains.</title>
        <authorList>
            <person name="Klenk H.-P."/>
        </authorList>
    </citation>
    <scope>NUCLEOTIDE SEQUENCE [LARGE SCALE GENOMIC DNA]</scope>
    <source>
        <strain evidence="4 5">DSM 13521</strain>
    </source>
</reference>
<protein>
    <submittedName>
        <fullName evidence="4">Putative hydrolase of the HAD superfamily</fullName>
    </submittedName>
</protein>
<keyword evidence="3" id="KW-0460">Magnesium</keyword>
<proteinExistence type="predicted"/>
<dbReference type="InterPro" id="IPR051400">
    <property type="entry name" value="HAD-like_hydrolase"/>
</dbReference>
<dbReference type="RefSeq" id="WP_123740096.1">
    <property type="nucleotide sequence ID" value="NZ_RKHQ01000002.1"/>
</dbReference>
<evidence type="ECO:0000256" key="2">
    <source>
        <dbReference type="ARBA" id="ARBA00022801"/>
    </source>
</evidence>
<dbReference type="OrthoDB" id="9810501at2"/>
<dbReference type="PANTHER" id="PTHR46470">
    <property type="entry name" value="N-ACYLNEURAMINATE-9-PHOSPHATASE"/>
    <property type="match status" value="1"/>
</dbReference>
<dbReference type="Gene3D" id="3.40.50.1000">
    <property type="entry name" value="HAD superfamily/HAD-like"/>
    <property type="match status" value="1"/>
</dbReference>
<dbReference type="Proteomes" id="UP000275356">
    <property type="component" value="Unassembled WGS sequence"/>
</dbReference>
<organism evidence="4 5">
    <name type="scientific">Salana multivorans</name>
    <dbReference type="NCBI Taxonomy" id="120377"/>
    <lineage>
        <taxon>Bacteria</taxon>
        <taxon>Bacillati</taxon>
        <taxon>Actinomycetota</taxon>
        <taxon>Actinomycetes</taxon>
        <taxon>Micrococcales</taxon>
        <taxon>Beutenbergiaceae</taxon>
        <taxon>Salana</taxon>
    </lineage>
</organism>
<dbReference type="PRINTS" id="PR00413">
    <property type="entry name" value="HADHALOGNASE"/>
</dbReference>
<gene>
    <name evidence="4" type="ORF">EDD28_2491</name>
</gene>
<dbReference type="GO" id="GO:0044281">
    <property type="term" value="P:small molecule metabolic process"/>
    <property type="evidence" value="ECO:0007669"/>
    <property type="project" value="UniProtKB-ARBA"/>
</dbReference>
<dbReference type="SUPFAM" id="SSF56784">
    <property type="entry name" value="HAD-like"/>
    <property type="match status" value="1"/>
</dbReference>
<dbReference type="EMBL" id="RKHQ01000002">
    <property type="protein sequence ID" value="ROR93086.1"/>
    <property type="molecule type" value="Genomic_DNA"/>
</dbReference>
<accession>A0A3N2D001</accession>
<dbReference type="InterPro" id="IPR036412">
    <property type="entry name" value="HAD-like_sf"/>
</dbReference>
<dbReference type="NCBIfam" id="TIGR01549">
    <property type="entry name" value="HAD-SF-IA-v1"/>
    <property type="match status" value="1"/>
</dbReference>
<comment type="caution">
    <text evidence="4">The sequence shown here is derived from an EMBL/GenBank/DDBJ whole genome shotgun (WGS) entry which is preliminary data.</text>
</comment>
<name>A0A3N2D001_9MICO</name>
<dbReference type="PANTHER" id="PTHR46470:SF4">
    <property type="entry name" value="5-AMINO-6-(5-PHOSPHO-D-RIBITYLAMINO)URACIL PHOSPHATASE YIGB"/>
    <property type="match status" value="1"/>
</dbReference>
<keyword evidence="2 4" id="KW-0378">Hydrolase</keyword>
<dbReference type="SFLD" id="SFLDG01129">
    <property type="entry name" value="C1.5:_HAD__Beta-PGM__Phosphata"/>
    <property type="match status" value="1"/>
</dbReference>
<dbReference type="AlphaFoldDB" id="A0A3N2D001"/>
<evidence type="ECO:0000313" key="5">
    <source>
        <dbReference type="Proteomes" id="UP000275356"/>
    </source>
</evidence>